<evidence type="ECO:0000256" key="4">
    <source>
        <dbReference type="ARBA" id="ARBA00022989"/>
    </source>
</evidence>
<evidence type="ECO:0000256" key="2">
    <source>
        <dbReference type="ARBA" id="ARBA00022692"/>
    </source>
</evidence>
<evidence type="ECO:0000313" key="11">
    <source>
        <dbReference type="Proteomes" id="UP000694424"/>
    </source>
</evidence>
<keyword evidence="2 8" id="KW-0812">Transmembrane</keyword>
<evidence type="ECO:0000259" key="9">
    <source>
        <dbReference type="Pfam" id="PF05104"/>
    </source>
</evidence>
<feature type="compositionally biased region" description="Basic and acidic residues" evidence="7">
    <location>
        <begin position="172"/>
        <end position="181"/>
    </location>
</feature>
<dbReference type="InterPro" id="IPR007794">
    <property type="entry name" value="Rib_rcpt_KP"/>
</dbReference>
<feature type="compositionally biased region" description="Basic and acidic residues" evidence="7">
    <location>
        <begin position="73"/>
        <end position="86"/>
    </location>
</feature>
<feature type="compositionally biased region" description="Basic residues" evidence="7">
    <location>
        <begin position="161"/>
        <end position="171"/>
    </location>
</feature>
<dbReference type="PANTHER" id="PTHR18864:SF1">
    <property type="entry name" value="KINECTIN"/>
    <property type="match status" value="1"/>
</dbReference>
<evidence type="ECO:0000313" key="10">
    <source>
        <dbReference type="Ensembl" id="ENSAOWP00000011076.1"/>
    </source>
</evidence>
<protein>
    <submittedName>
        <fullName evidence="10">Kinectin 1</fullName>
    </submittedName>
</protein>
<feature type="compositionally biased region" description="Basic and acidic residues" evidence="7">
    <location>
        <begin position="123"/>
        <end position="135"/>
    </location>
</feature>
<feature type="compositionally biased region" description="Basic and acidic residues" evidence="7">
    <location>
        <begin position="44"/>
        <end position="56"/>
    </location>
</feature>
<feature type="coiled-coil region" evidence="6">
    <location>
        <begin position="304"/>
        <end position="495"/>
    </location>
</feature>
<feature type="coiled-coil region" evidence="6">
    <location>
        <begin position="545"/>
        <end position="725"/>
    </location>
</feature>
<evidence type="ECO:0000256" key="6">
    <source>
        <dbReference type="SAM" id="Coils"/>
    </source>
</evidence>
<dbReference type="InterPro" id="IPR024854">
    <property type="entry name" value="Kinectin"/>
</dbReference>
<feature type="domain" description="Ribosome receptor lysine/proline rich" evidence="9">
    <location>
        <begin position="29"/>
        <end position="142"/>
    </location>
</feature>
<feature type="coiled-coil region" evidence="6">
    <location>
        <begin position="1114"/>
        <end position="1271"/>
    </location>
</feature>
<comment type="subcellular location">
    <subcellularLocation>
        <location evidence="1">Endoplasmic reticulum membrane</location>
        <topology evidence="1">Single-pass membrane protein</topology>
    </subcellularLocation>
</comment>
<evidence type="ECO:0000256" key="5">
    <source>
        <dbReference type="ARBA" id="ARBA00023136"/>
    </source>
</evidence>
<keyword evidence="5 8" id="KW-0472">Membrane</keyword>
<sequence length="1400" mass="159899">MEFYESTYFIILIPSVVITVIFLFFWLFMKETLYDEVLAKQKRDQKFPPAKTDKKKTEKKKNKKKEAQNGNIHESDSESTPRDFKLSDALSTDEEHIVPVPLSVAEASSGVRERKKKEKKHKAVQDDHVTKESEGSKSSGKKVEPVPVTKQPTPPAESAASKKKPGQKKQKNGMDDQDAKTDSVPSPAKKQDPVLLHQEIKQENVSGKKKVSAKKQKIDNALVDEPLIQATTYIPLMDNSDASALEKREAVEVAKQSINEGIQKSSSKKLKNETDKENAEVKFKDFVMTMKNMILTDDEARCVVEVLKEKSTAIQEALQKASKAESAAAIHQLQDKEKMLAAMKEEATVAKEQCKQLTQELVAEKERNSLLTAKMRERINALEKEHGTFQSKIHVSYQESQQMKIKFQQLREQMEAEISHLKQENGILRDAVSTSTNQMESKQSAELNKLRQDYARLMNELGEKTSKLQQEELQKKNAEQAVAQLKVQQQEAERRWEEIQAYLRKRTAEQEAAQQDVQNKLVAKDNEIQSLHSKLTDTMVSKQQLEQRILQLMEAEQKRATAEDSMQMQVQELIEQNDALNAQLQKFHSQMAAQTSASVLAEELHKVIAEKDKQIKQMEDSLSNEHASLTSKEEELKVLQNMNLSLKSEVQKLQALTNEQAAAAHELERMQKSIHMKDDKIRTLEEQLREELAQISNTKEEFKVLKDQNRTLQAEVQKLQSLLSEQVQPVVAEVLHSILCMREKDDKIKTVEELLEAGLIQVANKEEELKALRTENSSLRKDLQSLQIQQSEQVPLLLLRIHEKDGKIKSVEELLQAEILKVATIPCFLSALTQEIEALKEEVGNSQLEMEKQVKLLSARSVKQLKGKEKQMKTMEALLEEKEKEIVKKGEWLQGQQDTIAQLTSKVQELEQQNLRQLQQVPAASQVQDLESLLKGEEEQMKKLKAVLEEKEREIASQVKRLQDVEKENASFKVQIQELKQENCKQASLAVQREELLQVIAGKEKEITSLQSELTSQRNAFEQQRKKNNDLREKNWKAMEALASTEKLLQDKVNKTAKERQQHLEAAEMETRELLQKLFPKVSLPSNVSHSEWICGFEKMAKEYLRGALGSEEVKAVEQKLKEAEGMNTLLQLDCEKYKSVLAETEGILQRLQRSVEEEESKWKIKVEESQKELKQLRSSVVPLEHEVERLKEEIKEVETLKKEREHLESELEKAEIERSTYVSEVRELKDLLTELQKKLDDSYSEAVRQNEELNLLKTQLNETLSKLKIDQNERQKVAGDLPKAQESLASLEREIGKAAGDANVIENSDVCTESELTDKRLNVAVNLNQDVGHLKKLLVSVSQMLSKGREHYQLVGRNGRGLPSWVGGWVRRDGGGPCPDLTHQVSKSETFYVESIKSF</sequence>
<evidence type="ECO:0000256" key="1">
    <source>
        <dbReference type="ARBA" id="ARBA00004389"/>
    </source>
</evidence>
<dbReference type="Pfam" id="PF05104">
    <property type="entry name" value="Rib_recp_KP_reg"/>
    <property type="match status" value="1"/>
</dbReference>
<accession>A0A8B9PSC7</accession>
<dbReference type="Ensembl" id="ENSAOWT00000012610.1">
    <property type="protein sequence ID" value="ENSAOWP00000011076.1"/>
    <property type="gene ID" value="ENSAOWG00000006481.1"/>
</dbReference>
<feature type="coiled-coil region" evidence="6">
    <location>
        <begin position="755"/>
        <end position="789"/>
    </location>
</feature>
<keyword evidence="4 8" id="KW-1133">Transmembrane helix</keyword>
<dbReference type="GO" id="GO:0007018">
    <property type="term" value="P:microtubule-based movement"/>
    <property type="evidence" value="ECO:0007669"/>
    <property type="project" value="InterPro"/>
</dbReference>
<feature type="coiled-coil region" evidence="6">
    <location>
        <begin position="829"/>
        <end position="1077"/>
    </location>
</feature>
<feature type="transmembrane region" description="Helical" evidence="8">
    <location>
        <begin position="7"/>
        <end position="29"/>
    </location>
</feature>
<reference evidence="10" key="2">
    <citation type="submission" date="2025-09" db="UniProtKB">
        <authorList>
            <consortium name="Ensembl"/>
        </authorList>
    </citation>
    <scope>IDENTIFICATION</scope>
</reference>
<keyword evidence="6" id="KW-0175">Coiled coil</keyword>
<keyword evidence="3" id="KW-0256">Endoplasmic reticulum</keyword>
<dbReference type="Proteomes" id="UP000694424">
    <property type="component" value="Unplaced"/>
</dbReference>
<dbReference type="GO" id="GO:0019894">
    <property type="term" value="F:kinesin binding"/>
    <property type="evidence" value="ECO:0007669"/>
    <property type="project" value="InterPro"/>
</dbReference>
<name>A0A8B9PSC7_APTOW</name>
<reference evidence="10" key="1">
    <citation type="submission" date="2025-08" db="UniProtKB">
        <authorList>
            <consortium name="Ensembl"/>
        </authorList>
    </citation>
    <scope>IDENTIFICATION</scope>
</reference>
<evidence type="ECO:0000256" key="8">
    <source>
        <dbReference type="SAM" id="Phobius"/>
    </source>
</evidence>
<evidence type="ECO:0000256" key="3">
    <source>
        <dbReference type="ARBA" id="ARBA00022824"/>
    </source>
</evidence>
<organism evidence="10 11">
    <name type="scientific">Apteryx owenii</name>
    <name type="common">Little spotted kiwi</name>
    <dbReference type="NCBI Taxonomy" id="8824"/>
    <lineage>
        <taxon>Eukaryota</taxon>
        <taxon>Metazoa</taxon>
        <taxon>Chordata</taxon>
        <taxon>Craniata</taxon>
        <taxon>Vertebrata</taxon>
        <taxon>Euteleostomi</taxon>
        <taxon>Archelosauria</taxon>
        <taxon>Archosauria</taxon>
        <taxon>Dinosauria</taxon>
        <taxon>Saurischia</taxon>
        <taxon>Theropoda</taxon>
        <taxon>Coelurosauria</taxon>
        <taxon>Aves</taxon>
        <taxon>Palaeognathae</taxon>
        <taxon>Apterygiformes</taxon>
        <taxon>Apterygidae</taxon>
        <taxon>Apteryx</taxon>
    </lineage>
</organism>
<feature type="compositionally biased region" description="Basic residues" evidence="7">
    <location>
        <begin position="113"/>
        <end position="122"/>
    </location>
</feature>
<dbReference type="PANTHER" id="PTHR18864">
    <property type="entry name" value="KINECTIN"/>
    <property type="match status" value="1"/>
</dbReference>
<dbReference type="GO" id="GO:0005789">
    <property type="term" value="C:endoplasmic reticulum membrane"/>
    <property type="evidence" value="ECO:0007669"/>
    <property type="project" value="UniProtKB-SubCell"/>
</dbReference>
<proteinExistence type="predicted"/>
<evidence type="ECO:0000256" key="7">
    <source>
        <dbReference type="SAM" id="MobiDB-lite"/>
    </source>
</evidence>
<keyword evidence="11" id="KW-1185">Reference proteome</keyword>
<feature type="region of interest" description="Disordered" evidence="7">
    <location>
        <begin position="44"/>
        <end position="211"/>
    </location>
</feature>
<dbReference type="GO" id="GO:0015031">
    <property type="term" value="P:protein transport"/>
    <property type="evidence" value="ECO:0007669"/>
    <property type="project" value="InterPro"/>
</dbReference>